<dbReference type="EMBL" id="FQVU01000001">
    <property type="protein sequence ID" value="SHF75867.1"/>
    <property type="molecule type" value="Genomic_DNA"/>
</dbReference>
<dbReference type="GO" id="GO:0005975">
    <property type="term" value="P:carbohydrate metabolic process"/>
    <property type="evidence" value="ECO:0007669"/>
    <property type="project" value="UniProtKB-ARBA"/>
</dbReference>
<dbReference type="Proteomes" id="UP000186132">
    <property type="component" value="Unassembled WGS sequence"/>
</dbReference>
<protein>
    <recommendedName>
        <fullName evidence="4">Fibronectin type-III domain-containing protein</fullName>
    </recommendedName>
</protein>
<feature type="region of interest" description="Disordered" evidence="1">
    <location>
        <begin position="323"/>
        <end position="349"/>
    </location>
</feature>
<reference evidence="3" key="1">
    <citation type="submission" date="2016-11" db="EMBL/GenBank/DDBJ databases">
        <authorList>
            <person name="Varghese N."/>
            <person name="Submissions S."/>
        </authorList>
    </citation>
    <scope>NUCLEOTIDE SEQUENCE [LARGE SCALE GENOMIC DNA]</scope>
    <source>
        <strain evidence="3">DSM 45627</strain>
    </source>
</reference>
<dbReference type="InterPro" id="IPR036116">
    <property type="entry name" value="FN3_sf"/>
</dbReference>
<evidence type="ECO:0000313" key="2">
    <source>
        <dbReference type="EMBL" id="SHF75867.1"/>
    </source>
</evidence>
<gene>
    <name evidence="2" type="ORF">SAMN05443575_0827</name>
</gene>
<evidence type="ECO:0008006" key="4">
    <source>
        <dbReference type="Google" id="ProtNLM"/>
    </source>
</evidence>
<accession>A0A1M5E9H8</accession>
<dbReference type="OrthoDB" id="3218246at2"/>
<keyword evidence="3" id="KW-1185">Reference proteome</keyword>
<dbReference type="Gene3D" id="2.60.40.10">
    <property type="entry name" value="Immunoglobulins"/>
    <property type="match status" value="1"/>
</dbReference>
<sequence>MSDFDGNGYRKRVFAAVQRRGGADASDAFELYDIPVEQAGSWSDAQVAAQLAEVWAFWQRQRDHPKYGTLASLLVESHEERSAPLRDARQRAALAERVREVRGRREAERFELLDQAVRRLVERHRGVPRDKVAGLIDIGAMSGLSADEVRARLRHHRLVDGPPAAPPPPTTPSLGEHRRRQVRDLLDEFGRLEEMPPPPTLLALLGLAPDAAPGEIAIRADAWRARCRELPPTRVRAVADELLVHVRDLLEAGRPTLEAYLDAVAQDVAAQLAPRVRAAVLVEDRLVVDDYEHLYGEALALGLDAVRARRVVTDAAAALGVAVETSGSAERSREPAPASRPSTDTVSERELRNARAALRAGRLHEARGHAAAAAAAGGADGTTVRAVADEIEDALRAALLRWRAVATALAARRFAEAVEHLEQLSRTASDVADPASGARPERELARARAEVAAADEQVAAARAGRDPVRALLGVLERWPDHPGAVAALAAAPLEPPRAVTALRDRAGAVVVTWQPSTTGGVSYRVARRGADGATRVVGRTAGTRVEDGGAAAGSVPEYVVVALLAGRVSAEARSGAAPAGPVVPVVAVVPVAPADPAPVVAAPADVTATRLAGGAVLVRWDGPAGAEYKVSRRAPDGRWQVVGRTRATSLEDGGAPADGPPPGYTVVAARDGVVSAEASTG</sequence>
<dbReference type="AlphaFoldDB" id="A0A1M5E9H8"/>
<evidence type="ECO:0000313" key="3">
    <source>
        <dbReference type="Proteomes" id="UP000186132"/>
    </source>
</evidence>
<proteinExistence type="predicted"/>
<dbReference type="InterPro" id="IPR013783">
    <property type="entry name" value="Ig-like_fold"/>
</dbReference>
<organism evidence="2 3">
    <name type="scientific">Jatrophihabitans endophyticus</name>
    <dbReference type="NCBI Taxonomy" id="1206085"/>
    <lineage>
        <taxon>Bacteria</taxon>
        <taxon>Bacillati</taxon>
        <taxon>Actinomycetota</taxon>
        <taxon>Actinomycetes</taxon>
        <taxon>Jatrophihabitantales</taxon>
        <taxon>Jatrophihabitantaceae</taxon>
        <taxon>Jatrophihabitans</taxon>
    </lineage>
</organism>
<dbReference type="RefSeq" id="WP_073386228.1">
    <property type="nucleotide sequence ID" value="NZ_FQVU01000001.1"/>
</dbReference>
<feature type="region of interest" description="Disordered" evidence="1">
    <location>
        <begin position="158"/>
        <end position="179"/>
    </location>
</feature>
<name>A0A1M5E9H8_9ACTN</name>
<dbReference type="SUPFAM" id="SSF49265">
    <property type="entry name" value="Fibronectin type III"/>
    <property type="match status" value="1"/>
</dbReference>
<evidence type="ECO:0000256" key="1">
    <source>
        <dbReference type="SAM" id="MobiDB-lite"/>
    </source>
</evidence>
<dbReference type="STRING" id="1206085.SAMN05443575_0827"/>